<organism evidence="2 3">
    <name type="scientific">Leucothrix pacifica</name>
    <dbReference type="NCBI Taxonomy" id="1247513"/>
    <lineage>
        <taxon>Bacteria</taxon>
        <taxon>Pseudomonadati</taxon>
        <taxon>Pseudomonadota</taxon>
        <taxon>Gammaproteobacteria</taxon>
        <taxon>Thiotrichales</taxon>
        <taxon>Thiotrichaceae</taxon>
        <taxon>Leucothrix</taxon>
    </lineage>
</organism>
<dbReference type="InterPro" id="IPR036378">
    <property type="entry name" value="FAS1_dom_sf"/>
</dbReference>
<dbReference type="InterPro" id="IPR000782">
    <property type="entry name" value="FAS1_domain"/>
</dbReference>
<dbReference type="AlphaFoldDB" id="A0A317CBK7"/>
<proteinExistence type="predicted"/>
<dbReference type="PROSITE" id="PS50213">
    <property type="entry name" value="FAS1"/>
    <property type="match status" value="1"/>
</dbReference>
<dbReference type="FunFam" id="2.30.180.10:FF:000019">
    <property type="entry name" value="Cell surface lipoprotein"/>
    <property type="match status" value="1"/>
</dbReference>
<gene>
    <name evidence="2" type="ORF">DKW60_14815</name>
</gene>
<reference evidence="2 3" key="1">
    <citation type="submission" date="2018-05" db="EMBL/GenBank/DDBJ databases">
        <title>Leucothrix arctica sp. nov., isolated from Arctic seawater.</title>
        <authorList>
            <person name="Choi A."/>
            <person name="Baek K."/>
        </authorList>
    </citation>
    <scope>NUCLEOTIDE SEQUENCE [LARGE SCALE GENOMIC DNA]</scope>
    <source>
        <strain evidence="2 3">JCM 18388</strain>
    </source>
</reference>
<dbReference type="Proteomes" id="UP000245539">
    <property type="component" value="Unassembled WGS sequence"/>
</dbReference>
<evidence type="ECO:0000313" key="3">
    <source>
        <dbReference type="Proteomes" id="UP000245539"/>
    </source>
</evidence>
<dbReference type="InterPro" id="IPR050904">
    <property type="entry name" value="Adhesion/Biosynth-related"/>
</dbReference>
<dbReference type="SUPFAM" id="SSF82153">
    <property type="entry name" value="FAS1 domain"/>
    <property type="match status" value="1"/>
</dbReference>
<accession>A0A317CBK7</accession>
<protein>
    <submittedName>
        <fullName evidence="2">Fasciclin</fullName>
    </submittedName>
</protein>
<dbReference type="Pfam" id="PF02469">
    <property type="entry name" value="Fasciclin"/>
    <property type="match status" value="1"/>
</dbReference>
<dbReference type="PANTHER" id="PTHR10900">
    <property type="entry name" value="PERIOSTIN-RELATED"/>
    <property type="match status" value="1"/>
</dbReference>
<evidence type="ECO:0000313" key="2">
    <source>
        <dbReference type="EMBL" id="PWQ95511.1"/>
    </source>
</evidence>
<keyword evidence="3" id="KW-1185">Reference proteome</keyword>
<sequence>MSHAKPAAQDIVDTAVGAGFNTLAAALTAADLVNTLKGDGPFTVFAPTDEAFAKIPADTLQGLLADKEALRKILLYHVVAGKVEAKDVVTLSSATTAQGSNVMIDTSNGVKVNGANVLKTDIMTSNGIIHVIDTVLIPK</sequence>
<evidence type="ECO:0000259" key="1">
    <source>
        <dbReference type="PROSITE" id="PS50213"/>
    </source>
</evidence>
<comment type="caution">
    <text evidence="2">The sequence shown here is derived from an EMBL/GenBank/DDBJ whole genome shotgun (WGS) entry which is preliminary data.</text>
</comment>
<dbReference type="Gene3D" id="2.30.180.10">
    <property type="entry name" value="FAS1 domain"/>
    <property type="match status" value="1"/>
</dbReference>
<dbReference type="PANTHER" id="PTHR10900:SF77">
    <property type="entry name" value="FI19380P1"/>
    <property type="match status" value="1"/>
</dbReference>
<feature type="domain" description="FAS1" evidence="1">
    <location>
        <begin position="7"/>
        <end position="136"/>
    </location>
</feature>
<name>A0A317CBK7_9GAMM</name>
<dbReference type="EMBL" id="QGKM01000045">
    <property type="protein sequence ID" value="PWQ95511.1"/>
    <property type="molecule type" value="Genomic_DNA"/>
</dbReference>
<dbReference type="SMART" id="SM00554">
    <property type="entry name" value="FAS1"/>
    <property type="match status" value="1"/>
</dbReference>
<dbReference type="OrthoDB" id="9800666at2"/>
<dbReference type="GO" id="GO:0005615">
    <property type="term" value="C:extracellular space"/>
    <property type="evidence" value="ECO:0007669"/>
    <property type="project" value="TreeGrafter"/>
</dbReference>